<reference evidence="2" key="1">
    <citation type="submission" date="2022-11" db="EMBL/GenBank/DDBJ databases">
        <title>High-quality draft genome sequence of Galbibacter sp. strain CMA-7.</title>
        <authorList>
            <person name="Wei L."/>
            <person name="Dong C."/>
            <person name="Shao Z."/>
        </authorList>
    </citation>
    <scope>NUCLEOTIDE SEQUENCE</scope>
    <source>
        <strain evidence="2">CMA-7</strain>
    </source>
</reference>
<feature type="region of interest" description="Disordered" evidence="1">
    <location>
        <begin position="134"/>
        <end position="166"/>
    </location>
</feature>
<dbReference type="RefSeq" id="WP_277898989.1">
    <property type="nucleotide sequence ID" value="NZ_JAPMUA010000002.1"/>
</dbReference>
<accession>A0ABT6FR62</accession>
<evidence type="ECO:0000313" key="2">
    <source>
        <dbReference type="EMBL" id="MDG3585755.1"/>
    </source>
</evidence>
<feature type="compositionally biased region" description="Basic residues" evidence="1">
    <location>
        <begin position="134"/>
        <end position="148"/>
    </location>
</feature>
<evidence type="ECO:0000313" key="3">
    <source>
        <dbReference type="Proteomes" id="UP001153642"/>
    </source>
</evidence>
<protein>
    <submittedName>
        <fullName evidence="2">Uncharacterized protein</fullName>
    </submittedName>
</protein>
<gene>
    <name evidence="2" type="ORF">OSR52_07725</name>
</gene>
<dbReference type="EMBL" id="JAPMUA010000002">
    <property type="protein sequence ID" value="MDG3585755.1"/>
    <property type="molecule type" value="Genomic_DNA"/>
</dbReference>
<sequence length="166" mass="19779">MTYTLDELKKIVSDGLDEVHNNISNKEKVVKYYKYLYKSQGCKCKIPNVDINNMFNKLKDDGIKKLEEIENRKFHLRDNVIPIRVKGVNIDNVNLTDELAMKLLKENENRISLFKIKPENWQEVVAEFFYRTPKRKMKRRKPRKKNTTAKKDTSIKNDENNEKKND</sequence>
<proteinExistence type="predicted"/>
<evidence type="ECO:0000256" key="1">
    <source>
        <dbReference type="SAM" id="MobiDB-lite"/>
    </source>
</evidence>
<comment type="caution">
    <text evidence="2">The sequence shown here is derived from an EMBL/GenBank/DDBJ whole genome shotgun (WGS) entry which is preliminary data.</text>
</comment>
<feature type="compositionally biased region" description="Basic and acidic residues" evidence="1">
    <location>
        <begin position="149"/>
        <end position="166"/>
    </location>
</feature>
<organism evidence="2 3">
    <name type="scientific">Galbibacter pacificus</name>
    <dbReference type="NCBI Taxonomy" id="2996052"/>
    <lineage>
        <taxon>Bacteria</taxon>
        <taxon>Pseudomonadati</taxon>
        <taxon>Bacteroidota</taxon>
        <taxon>Flavobacteriia</taxon>
        <taxon>Flavobacteriales</taxon>
        <taxon>Flavobacteriaceae</taxon>
        <taxon>Galbibacter</taxon>
    </lineage>
</organism>
<dbReference type="Proteomes" id="UP001153642">
    <property type="component" value="Unassembled WGS sequence"/>
</dbReference>
<keyword evidence="3" id="KW-1185">Reference proteome</keyword>
<name>A0ABT6FR62_9FLAO</name>